<dbReference type="PANTHER" id="PTHR10353">
    <property type="entry name" value="GLYCOSYL HYDROLASE"/>
    <property type="match status" value="1"/>
</dbReference>
<dbReference type="Proteomes" id="UP000009183">
    <property type="component" value="Chromosome 13"/>
</dbReference>
<dbReference type="AlphaFoldDB" id="D7T2U8"/>
<dbReference type="Pfam" id="PF00232">
    <property type="entry name" value="Glyco_hydro_1"/>
    <property type="match status" value="1"/>
</dbReference>
<gene>
    <name evidence="3" type="ordered locus">VIT_13s0064g01600</name>
</gene>
<dbReference type="InterPro" id="IPR001360">
    <property type="entry name" value="Glyco_hydro_1"/>
</dbReference>
<comment type="similarity">
    <text evidence="1 2">Belongs to the glycosyl hydrolase 1 family.</text>
</comment>
<dbReference type="SUPFAM" id="SSF51445">
    <property type="entry name" value="(Trans)glycosidases"/>
    <property type="match status" value="1"/>
</dbReference>
<dbReference type="eggNOG" id="KOG0626">
    <property type="taxonomic scope" value="Eukaryota"/>
</dbReference>
<accession>D7T2U8</accession>
<dbReference type="InterPro" id="IPR017853">
    <property type="entry name" value="GH"/>
</dbReference>
<dbReference type="InParanoid" id="D7T2U8"/>
<evidence type="ECO:0008006" key="5">
    <source>
        <dbReference type="Google" id="ProtNLM"/>
    </source>
</evidence>
<evidence type="ECO:0000256" key="2">
    <source>
        <dbReference type="RuleBase" id="RU003690"/>
    </source>
</evidence>
<dbReference type="OMA" id="RITLICH"/>
<evidence type="ECO:0000256" key="1">
    <source>
        <dbReference type="ARBA" id="ARBA00010838"/>
    </source>
</evidence>
<dbReference type="Gene3D" id="3.20.20.80">
    <property type="entry name" value="Glycosidases"/>
    <property type="match status" value="1"/>
</dbReference>
<proteinExistence type="inferred from homology"/>
<reference evidence="4" key="1">
    <citation type="journal article" date="2007" name="Nature">
        <title>The grapevine genome sequence suggests ancestral hexaploidization in major angiosperm phyla.</title>
        <authorList>
            <consortium name="The French-Italian Public Consortium for Grapevine Genome Characterization."/>
            <person name="Jaillon O."/>
            <person name="Aury J.-M."/>
            <person name="Noel B."/>
            <person name="Policriti A."/>
            <person name="Clepet C."/>
            <person name="Casagrande A."/>
            <person name="Choisne N."/>
            <person name="Aubourg S."/>
            <person name="Vitulo N."/>
            <person name="Jubin C."/>
            <person name="Vezzi A."/>
            <person name="Legeai F."/>
            <person name="Hugueney P."/>
            <person name="Dasilva C."/>
            <person name="Horner D."/>
            <person name="Mica E."/>
            <person name="Jublot D."/>
            <person name="Poulain J."/>
            <person name="Bruyere C."/>
            <person name="Billault A."/>
            <person name="Segurens B."/>
            <person name="Gouyvenoux M."/>
            <person name="Ugarte E."/>
            <person name="Cattonaro F."/>
            <person name="Anthouard V."/>
            <person name="Vico V."/>
            <person name="Del Fabbro C."/>
            <person name="Alaux M."/>
            <person name="Di Gaspero G."/>
            <person name="Dumas V."/>
            <person name="Felice N."/>
            <person name="Paillard S."/>
            <person name="Juman I."/>
            <person name="Moroldo M."/>
            <person name="Scalabrin S."/>
            <person name="Canaguier A."/>
            <person name="Le Clainche I."/>
            <person name="Malacrida G."/>
            <person name="Durand E."/>
            <person name="Pesole G."/>
            <person name="Laucou V."/>
            <person name="Chatelet P."/>
            <person name="Merdinoglu D."/>
            <person name="Delledonne M."/>
            <person name="Pezzotti M."/>
            <person name="Lecharny A."/>
            <person name="Scarpelli C."/>
            <person name="Artiguenave F."/>
            <person name="Pe M.E."/>
            <person name="Valle G."/>
            <person name="Morgante M."/>
            <person name="Caboche M."/>
            <person name="Adam-Blondon A.-F."/>
            <person name="Weissenbach J."/>
            <person name="Quetier F."/>
            <person name="Wincker P."/>
        </authorList>
    </citation>
    <scope>NUCLEOTIDE SEQUENCE [LARGE SCALE GENOMIC DNA]</scope>
    <source>
        <strain evidence="4">cv. Pinot noir / PN40024</strain>
    </source>
</reference>
<evidence type="ECO:0000313" key="4">
    <source>
        <dbReference type="Proteomes" id="UP000009183"/>
    </source>
</evidence>
<dbReference type="PRINTS" id="PR00131">
    <property type="entry name" value="GLHYDRLASE1"/>
</dbReference>
<dbReference type="GO" id="GO:0004553">
    <property type="term" value="F:hydrolase activity, hydrolyzing O-glycosyl compounds"/>
    <property type="evidence" value="ECO:0007669"/>
    <property type="project" value="InterPro"/>
</dbReference>
<evidence type="ECO:0000313" key="3">
    <source>
        <dbReference type="EMBL" id="CBI24829.3"/>
    </source>
</evidence>
<dbReference type="PANTHER" id="PTHR10353:SF318">
    <property type="entry name" value="BETA-GLUCOSIDASE 31-RELATED"/>
    <property type="match status" value="1"/>
</dbReference>
<dbReference type="GO" id="GO:0005975">
    <property type="term" value="P:carbohydrate metabolic process"/>
    <property type="evidence" value="ECO:0007669"/>
    <property type="project" value="InterPro"/>
</dbReference>
<dbReference type="HOGENOM" id="CLU_001859_4_0_1"/>
<organism evidence="3 4">
    <name type="scientific">Vitis vinifera</name>
    <name type="common">Grape</name>
    <dbReference type="NCBI Taxonomy" id="29760"/>
    <lineage>
        <taxon>Eukaryota</taxon>
        <taxon>Viridiplantae</taxon>
        <taxon>Streptophyta</taxon>
        <taxon>Embryophyta</taxon>
        <taxon>Tracheophyta</taxon>
        <taxon>Spermatophyta</taxon>
        <taxon>Magnoliopsida</taxon>
        <taxon>eudicotyledons</taxon>
        <taxon>Gunneridae</taxon>
        <taxon>Pentapetalae</taxon>
        <taxon>rosids</taxon>
        <taxon>Vitales</taxon>
        <taxon>Vitaceae</taxon>
        <taxon>Viteae</taxon>
        <taxon>Vitis</taxon>
    </lineage>
</organism>
<dbReference type="PaxDb" id="29760-VIT_13s0064g01600.t01"/>
<name>D7T2U8_VITVI</name>
<sequence>MLLAHAAAVKVYKDKYQSSQQGKIRITLICHWIVPYSNQTADKKAAKRAIDFMFGWFMDPLNYGNYPHSMHLLFGNRLPNFTFEQSMLMKGSLDFLGLNYYTANYAADIPVANILNVSYATNPQRLICIMISINHLDYFLPIYVCCSTWLSVYPRGIHNILLYIKRKYNNPLIYITKNGFSEVNNSALQIKEALKGPMRIDYHYRHLLFLQLAIKDGVNVKGYFTWSLLDNYE</sequence>
<dbReference type="EMBL" id="FN595509">
    <property type="protein sequence ID" value="CBI24829.3"/>
    <property type="molecule type" value="Genomic_DNA"/>
</dbReference>
<keyword evidence="4" id="KW-1185">Reference proteome</keyword>
<dbReference type="STRING" id="29760.D7T2U8"/>
<protein>
    <recommendedName>
        <fullName evidence="5">Beta-glucosidase 12</fullName>
    </recommendedName>
</protein>